<dbReference type="PROSITE" id="PS51687">
    <property type="entry name" value="SAM_MT_RNA_M5U"/>
    <property type="match status" value="1"/>
</dbReference>
<dbReference type="Gene3D" id="2.40.50.1070">
    <property type="match status" value="1"/>
</dbReference>
<keyword evidence="2 4" id="KW-0808">Transferase</keyword>
<evidence type="ECO:0000313" key="7">
    <source>
        <dbReference type="Proteomes" id="UP001501490"/>
    </source>
</evidence>
<evidence type="ECO:0000259" key="5">
    <source>
        <dbReference type="PROSITE" id="PS50926"/>
    </source>
</evidence>
<dbReference type="CDD" id="cd02440">
    <property type="entry name" value="AdoMet_MTases"/>
    <property type="match status" value="1"/>
</dbReference>
<comment type="similarity">
    <text evidence="4">Belongs to the class I-like SAM-binding methyltransferase superfamily. RNA M5U methyltransferase family.</text>
</comment>
<dbReference type="InterPro" id="IPR010280">
    <property type="entry name" value="U5_MeTrfase_fam"/>
</dbReference>
<dbReference type="PROSITE" id="PS50926">
    <property type="entry name" value="TRAM"/>
    <property type="match status" value="1"/>
</dbReference>
<organism evidence="6 7">
    <name type="scientific">Microlunatus ginsengisoli</name>
    <dbReference type="NCBI Taxonomy" id="363863"/>
    <lineage>
        <taxon>Bacteria</taxon>
        <taxon>Bacillati</taxon>
        <taxon>Actinomycetota</taxon>
        <taxon>Actinomycetes</taxon>
        <taxon>Propionibacteriales</taxon>
        <taxon>Propionibacteriaceae</taxon>
        <taxon>Microlunatus</taxon>
    </lineage>
</organism>
<evidence type="ECO:0000256" key="2">
    <source>
        <dbReference type="ARBA" id="ARBA00022679"/>
    </source>
</evidence>
<dbReference type="InterPro" id="IPR029063">
    <property type="entry name" value="SAM-dependent_MTases_sf"/>
</dbReference>
<sequence>MLVEVEVGPIAHGGHCVARHDGRVIFVRHALPGERVRVEITDPSHARFWRGDAVEVLVPSPDRVVPPCRIAGPGRCGGCDFQHADPTAQRRLKTQVLAEQLERLAGLAWDGEVEAVPGPSGAPDGLGWRTRMRYRVDGSGRAAMRAHRSHELIALPAEGCLIARAGSPDVVEGSWPPGSELVAIAAADGPVLLVDGDPVIGGPLLQERAAGRTWELAADGFWQVHPAAADTLVAAVLDGLRPQPGERAFDLYCGVGLFAGALSGAGCRVWAVESSPGAVESAHRNLADAPVHVRVLTGRVDVRLPRMSERVDLVVLDPPRTGAGKAVITEILRRRPRAVAYVACDPAALARDLGTARGLDYELAGLRAYDLFPMTHHLEAVAILEPSG</sequence>
<keyword evidence="3 4" id="KW-0949">S-adenosyl-L-methionine</keyword>
<evidence type="ECO:0000256" key="3">
    <source>
        <dbReference type="ARBA" id="ARBA00022691"/>
    </source>
</evidence>
<gene>
    <name evidence="6" type="ORF">GCM10022236_11890</name>
</gene>
<dbReference type="Gene3D" id="2.40.50.140">
    <property type="entry name" value="Nucleic acid-binding proteins"/>
    <property type="match status" value="1"/>
</dbReference>
<feature type="domain" description="TRAM" evidence="5">
    <location>
        <begin position="1"/>
        <end position="55"/>
    </location>
</feature>
<keyword evidence="1 4" id="KW-0489">Methyltransferase</keyword>
<dbReference type="Gene3D" id="3.40.50.150">
    <property type="entry name" value="Vaccinia Virus protein VP39"/>
    <property type="match status" value="2"/>
</dbReference>
<accession>A0ABP6ZNI5</accession>
<dbReference type="PANTHER" id="PTHR11061:SF30">
    <property type="entry name" value="TRNA (URACIL(54)-C(5))-METHYLTRANSFERASE"/>
    <property type="match status" value="1"/>
</dbReference>
<feature type="binding site" evidence="4">
    <location>
        <position position="252"/>
    </location>
    <ligand>
        <name>S-adenosyl-L-methionine</name>
        <dbReference type="ChEBI" id="CHEBI:59789"/>
    </ligand>
</feature>
<proteinExistence type="inferred from homology"/>
<feature type="binding site" evidence="4">
    <location>
        <position position="317"/>
    </location>
    <ligand>
        <name>S-adenosyl-L-methionine</name>
        <dbReference type="ChEBI" id="CHEBI:59789"/>
    </ligand>
</feature>
<keyword evidence="7" id="KW-1185">Reference proteome</keyword>
<evidence type="ECO:0000313" key="6">
    <source>
        <dbReference type="EMBL" id="GAA3611739.1"/>
    </source>
</evidence>
<dbReference type="Pfam" id="PF05958">
    <property type="entry name" value="tRNA_U5-meth_tr"/>
    <property type="match status" value="1"/>
</dbReference>
<comment type="caution">
    <text evidence="6">The sequence shown here is derived from an EMBL/GenBank/DDBJ whole genome shotgun (WGS) entry which is preliminary data.</text>
</comment>
<dbReference type="Pfam" id="PF01938">
    <property type="entry name" value="TRAM"/>
    <property type="match status" value="1"/>
</dbReference>
<dbReference type="InterPro" id="IPR012340">
    <property type="entry name" value="NA-bd_OB-fold"/>
</dbReference>
<dbReference type="Proteomes" id="UP001501490">
    <property type="component" value="Unassembled WGS sequence"/>
</dbReference>
<feature type="binding site" evidence="4">
    <location>
        <position position="273"/>
    </location>
    <ligand>
        <name>S-adenosyl-L-methionine</name>
        <dbReference type="ChEBI" id="CHEBI:59789"/>
    </ligand>
</feature>
<dbReference type="EMBL" id="BAABAB010000007">
    <property type="protein sequence ID" value="GAA3611739.1"/>
    <property type="molecule type" value="Genomic_DNA"/>
</dbReference>
<feature type="binding site" evidence="4">
    <location>
        <position position="223"/>
    </location>
    <ligand>
        <name>S-adenosyl-L-methionine</name>
        <dbReference type="ChEBI" id="CHEBI:59789"/>
    </ligand>
</feature>
<dbReference type="InterPro" id="IPR002792">
    <property type="entry name" value="TRAM_dom"/>
</dbReference>
<feature type="active site" description="Nucleophile" evidence="4">
    <location>
        <position position="344"/>
    </location>
</feature>
<evidence type="ECO:0000256" key="4">
    <source>
        <dbReference type="PROSITE-ProRule" id="PRU01024"/>
    </source>
</evidence>
<evidence type="ECO:0000256" key="1">
    <source>
        <dbReference type="ARBA" id="ARBA00022603"/>
    </source>
</evidence>
<reference evidence="7" key="1">
    <citation type="journal article" date="2019" name="Int. J. Syst. Evol. Microbiol.">
        <title>The Global Catalogue of Microorganisms (GCM) 10K type strain sequencing project: providing services to taxonomists for standard genome sequencing and annotation.</title>
        <authorList>
            <consortium name="The Broad Institute Genomics Platform"/>
            <consortium name="The Broad Institute Genome Sequencing Center for Infectious Disease"/>
            <person name="Wu L."/>
            <person name="Ma J."/>
        </authorList>
    </citation>
    <scope>NUCLEOTIDE SEQUENCE [LARGE SCALE GENOMIC DNA]</scope>
    <source>
        <strain evidence="7">JCM 16929</strain>
    </source>
</reference>
<dbReference type="PANTHER" id="PTHR11061">
    <property type="entry name" value="RNA M5U METHYLTRANSFERASE"/>
    <property type="match status" value="1"/>
</dbReference>
<dbReference type="SUPFAM" id="SSF50249">
    <property type="entry name" value="Nucleic acid-binding proteins"/>
    <property type="match status" value="1"/>
</dbReference>
<name>A0ABP6ZNI5_9ACTN</name>
<protein>
    <submittedName>
        <fullName evidence="6">TRAM domain-containing protein</fullName>
    </submittedName>
</protein>
<dbReference type="RefSeq" id="WP_344802353.1">
    <property type="nucleotide sequence ID" value="NZ_BAABAB010000007.1"/>
</dbReference>
<dbReference type="SUPFAM" id="SSF53335">
    <property type="entry name" value="S-adenosyl-L-methionine-dependent methyltransferases"/>
    <property type="match status" value="1"/>
</dbReference>